<name>A0A182QKI4_9DIPT</name>
<dbReference type="VEuPathDB" id="VectorBase:AFAF012071"/>
<evidence type="ECO:0000313" key="5">
    <source>
        <dbReference type="EnsemblMetazoa" id="AFAF012071-PA"/>
    </source>
</evidence>
<organism evidence="5 6">
    <name type="scientific">Anopheles farauti</name>
    <dbReference type="NCBI Taxonomy" id="69004"/>
    <lineage>
        <taxon>Eukaryota</taxon>
        <taxon>Metazoa</taxon>
        <taxon>Ecdysozoa</taxon>
        <taxon>Arthropoda</taxon>
        <taxon>Hexapoda</taxon>
        <taxon>Insecta</taxon>
        <taxon>Pterygota</taxon>
        <taxon>Neoptera</taxon>
        <taxon>Endopterygota</taxon>
        <taxon>Diptera</taxon>
        <taxon>Nematocera</taxon>
        <taxon>Culicoidea</taxon>
        <taxon>Culicidae</taxon>
        <taxon>Anophelinae</taxon>
        <taxon>Anopheles</taxon>
    </lineage>
</organism>
<dbReference type="SUPFAM" id="SSF50978">
    <property type="entry name" value="WD40 repeat-like"/>
    <property type="match status" value="1"/>
</dbReference>
<dbReference type="PANTHER" id="PTHR20870:SF0">
    <property type="entry name" value="BARDET-BIEDL SYNDROME 1 PROTEIN"/>
    <property type="match status" value="1"/>
</dbReference>
<dbReference type="GO" id="GO:0005930">
    <property type="term" value="C:axoneme"/>
    <property type="evidence" value="ECO:0007669"/>
    <property type="project" value="TreeGrafter"/>
</dbReference>
<dbReference type="EMBL" id="AXCN02000381">
    <property type="status" value="NOT_ANNOTATED_CDS"/>
    <property type="molecule type" value="Genomic_DNA"/>
</dbReference>
<feature type="transmembrane region" description="Helical" evidence="2">
    <location>
        <begin position="125"/>
        <end position="145"/>
    </location>
</feature>
<keyword evidence="2" id="KW-0472">Membrane</keyword>
<keyword evidence="2" id="KW-0812">Transmembrane</keyword>
<dbReference type="GO" id="GO:0005113">
    <property type="term" value="F:patched binding"/>
    <property type="evidence" value="ECO:0007669"/>
    <property type="project" value="TreeGrafter"/>
</dbReference>
<dbReference type="GO" id="GO:0061512">
    <property type="term" value="P:protein localization to cilium"/>
    <property type="evidence" value="ECO:0007669"/>
    <property type="project" value="TreeGrafter"/>
</dbReference>
<feature type="region of interest" description="Disordered" evidence="1">
    <location>
        <begin position="1"/>
        <end position="21"/>
    </location>
</feature>
<evidence type="ECO:0000259" key="3">
    <source>
        <dbReference type="Pfam" id="PF14779"/>
    </source>
</evidence>
<keyword evidence="6" id="KW-1185">Reference proteome</keyword>
<dbReference type="GO" id="GO:0034464">
    <property type="term" value="C:BBSome"/>
    <property type="evidence" value="ECO:0007669"/>
    <property type="project" value="InterPro"/>
</dbReference>
<accession>A0A182QKI4</accession>
<dbReference type="STRING" id="69004.A0A182QKI4"/>
<dbReference type="EnsemblMetazoa" id="AFAF012071-RA">
    <property type="protein sequence ID" value="AFAF012071-PA"/>
    <property type="gene ID" value="AFAF012071"/>
</dbReference>
<feature type="domain" description="Bardet-Biedl syndrome 1 protein GAE" evidence="4">
    <location>
        <begin position="525"/>
        <end position="637"/>
    </location>
</feature>
<dbReference type="InterPro" id="IPR036322">
    <property type="entry name" value="WD40_repeat_dom_sf"/>
</dbReference>
<dbReference type="PANTHER" id="PTHR20870">
    <property type="entry name" value="BARDET-BIEDL SYNDROME 1 PROTEIN"/>
    <property type="match status" value="1"/>
</dbReference>
<dbReference type="InterPro" id="IPR056419">
    <property type="entry name" value="GAE_BBS1"/>
</dbReference>
<dbReference type="Pfam" id="PF23304">
    <property type="entry name" value="GAE_BBS1"/>
    <property type="match status" value="1"/>
</dbReference>
<dbReference type="InterPro" id="IPR032728">
    <property type="entry name" value="BBS1_N"/>
</dbReference>
<evidence type="ECO:0000259" key="4">
    <source>
        <dbReference type="Pfam" id="PF23304"/>
    </source>
</evidence>
<keyword evidence="2" id="KW-1133">Transmembrane helix</keyword>
<reference evidence="5" key="2">
    <citation type="submission" date="2020-05" db="UniProtKB">
        <authorList>
            <consortium name="EnsemblMetazoa"/>
        </authorList>
    </citation>
    <scope>IDENTIFICATION</scope>
    <source>
        <strain evidence="5">FAR1</strain>
    </source>
</reference>
<feature type="domain" description="Bardet-Biedl syndrome 1 N-terminal" evidence="3">
    <location>
        <begin position="25"/>
        <end position="107"/>
    </location>
</feature>
<dbReference type="Proteomes" id="UP000075886">
    <property type="component" value="Unassembled WGS sequence"/>
</dbReference>
<dbReference type="InterPro" id="IPR028784">
    <property type="entry name" value="BBS1"/>
</dbReference>
<feature type="domain" description="Bardet-Biedl syndrome 1 N-terminal" evidence="3">
    <location>
        <begin position="132"/>
        <end position="307"/>
    </location>
</feature>
<evidence type="ECO:0000256" key="2">
    <source>
        <dbReference type="SAM" id="Phobius"/>
    </source>
</evidence>
<protein>
    <submittedName>
        <fullName evidence="5">Uncharacterized protein</fullName>
    </submittedName>
</protein>
<dbReference type="GO" id="GO:0005119">
    <property type="term" value="F:smoothened binding"/>
    <property type="evidence" value="ECO:0007669"/>
    <property type="project" value="TreeGrafter"/>
</dbReference>
<sequence length="644" mass="70791">MHEPGLNLTDISRPCRSKTKPTDKWLDAQCDGTAALHTLPACMTLCDLKNDNYYQLVIVDVPLFDFDAKPKLKVYKGTNLISEQHLPGIPCGVASLYINDQEPRTPSKLLVGGLSSRVSVLTARFALLGLVSVIAVAVASSVLFYRNMKPYYKYTIPSMTVEPLEVDVWKKLPVERGDTLDALVDSLRTIEPSQMTLQTQELLSLPESERGGYIRSNADRQLERLSIITAMDTIRKASNETKGAACLVLATESGELLVLDTQAFVVLAQAKVGPFGGTPSLISASGQYDIDYRVVIVTREGGLYLLRKGWLAGQHIVRLEDPAAGLSLLPIDQTIVVVCMNQSLVCYSKKGKKLWTVKLPQPAVCMTPVSLPHLGINLVCVGLRGGLVQFYCQKKLVDQFYAPESVSALSFGRLGQEEHVLILVTVDGSLIVKILKRTAEFATTDNLYDLQPTTTEEPPGQLQIPKKTKIFVEQTLREKEHAATIHNSFQSELWRMRLTTARATVDVISSADSNVSTVDVGLAPIKLAAEVLGLGPVFKLCLLLENIATRKEAAGLNVLIQADHRHYRVDRPYVRLPMLVPGTPIRLDFRLTVTVDPTDGLPPVDLTPENSHIKVLVFKTGQTKPLIASTVVMPQPEPQILNSF</sequence>
<reference evidence="6" key="1">
    <citation type="submission" date="2014-01" db="EMBL/GenBank/DDBJ databases">
        <title>The Genome Sequence of Anopheles farauti FAR1 (V2).</title>
        <authorList>
            <consortium name="The Broad Institute Genomics Platform"/>
            <person name="Neafsey D.E."/>
            <person name="Besansky N."/>
            <person name="Howell P."/>
            <person name="Walton C."/>
            <person name="Young S.K."/>
            <person name="Zeng Q."/>
            <person name="Gargeya S."/>
            <person name="Fitzgerald M."/>
            <person name="Haas B."/>
            <person name="Abouelleil A."/>
            <person name="Allen A.W."/>
            <person name="Alvarado L."/>
            <person name="Arachchi H.M."/>
            <person name="Berlin A.M."/>
            <person name="Chapman S.B."/>
            <person name="Gainer-Dewar J."/>
            <person name="Goldberg J."/>
            <person name="Griggs A."/>
            <person name="Gujja S."/>
            <person name="Hansen M."/>
            <person name="Howarth C."/>
            <person name="Imamovic A."/>
            <person name="Ireland A."/>
            <person name="Larimer J."/>
            <person name="McCowan C."/>
            <person name="Murphy C."/>
            <person name="Pearson M."/>
            <person name="Poon T.W."/>
            <person name="Priest M."/>
            <person name="Roberts A."/>
            <person name="Saif S."/>
            <person name="Shea T."/>
            <person name="Sisk P."/>
            <person name="Sykes S."/>
            <person name="Wortman J."/>
            <person name="Nusbaum C."/>
            <person name="Birren B."/>
        </authorList>
    </citation>
    <scope>NUCLEOTIDE SEQUENCE [LARGE SCALE GENOMIC DNA]</scope>
    <source>
        <strain evidence="6">FAR1</strain>
    </source>
</reference>
<dbReference type="GO" id="GO:1905515">
    <property type="term" value="P:non-motile cilium assembly"/>
    <property type="evidence" value="ECO:0007669"/>
    <property type="project" value="InterPro"/>
</dbReference>
<dbReference type="AlphaFoldDB" id="A0A182QKI4"/>
<dbReference type="GO" id="GO:0005813">
    <property type="term" value="C:centrosome"/>
    <property type="evidence" value="ECO:0007669"/>
    <property type="project" value="TreeGrafter"/>
</dbReference>
<dbReference type="Pfam" id="PF14779">
    <property type="entry name" value="BBS1"/>
    <property type="match status" value="2"/>
</dbReference>
<evidence type="ECO:0000256" key="1">
    <source>
        <dbReference type="SAM" id="MobiDB-lite"/>
    </source>
</evidence>
<proteinExistence type="predicted"/>
<evidence type="ECO:0000313" key="6">
    <source>
        <dbReference type="Proteomes" id="UP000075886"/>
    </source>
</evidence>